<dbReference type="HOGENOM" id="CLU_2069750_0_0_11"/>
<dbReference type="STRING" id="526225.Gobs_2926"/>
<keyword evidence="3" id="KW-1185">Reference proteome</keyword>
<name>D2S7T4_GEOOG</name>
<gene>
    <name evidence="2" type="ordered locus">Gobs_2926</name>
</gene>
<evidence type="ECO:0000313" key="3">
    <source>
        <dbReference type="Proteomes" id="UP000001382"/>
    </source>
</evidence>
<dbReference type="AlphaFoldDB" id="D2S7T4"/>
<dbReference type="KEGG" id="gob:Gobs_2926"/>
<evidence type="ECO:0008006" key="4">
    <source>
        <dbReference type="Google" id="ProtNLM"/>
    </source>
</evidence>
<evidence type="ECO:0000256" key="1">
    <source>
        <dbReference type="SAM" id="MobiDB-lite"/>
    </source>
</evidence>
<feature type="region of interest" description="Disordered" evidence="1">
    <location>
        <begin position="67"/>
        <end position="118"/>
    </location>
</feature>
<dbReference type="SUPFAM" id="SSF69754">
    <property type="entry name" value="Ribosome binding protein Y (YfiA homologue)"/>
    <property type="match status" value="1"/>
</dbReference>
<protein>
    <recommendedName>
        <fullName evidence="4">Sigma 54 modulation protein / S30EA ribosomal protein</fullName>
    </recommendedName>
</protein>
<reference evidence="2 3" key="1">
    <citation type="journal article" date="2010" name="Stand. Genomic Sci.">
        <title>Complete genome sequence of Geodermatophilus obscurus type strain (G-20).</title>
        <authorList>
            <person name="Ivanova N."/>
            <person name="Sikorski J."/>
            <person name="Jando M."/>
            <person name="Munk C."/>
            <person name="Lapidus A."/>
            <person name="Glavina Del Rio T."/>
            <person name="Copeland A."/>
            <person name="Tice H."/>
            <person name="Cheng J.-F."/>
            <person name="Lucas S."/>
            <person name="Chen F."/>
            <person name="Nolan M."/>
            <person name="Bruce D."/>
            <person name="Goodwin L."/>
            <person name="Pitluck S."/>
            <person name="Mavromatis K."/>
            <person name="Mikhailova N."/>
            <person name="Pati A."/>
            <person name="Chen A."/>
            <person name="Palaniappan K."/>
            <person name="Land M."/>
            <person name="Hauser L."/>
            <person name="Chang Y.-J."/>
            <person name="Jeffries C.D."/>
            <person name="Meincke L."/>
            <person name="Brettin T."/>
            <person name="Detter J.C."/>
            <person name="Detter J.C."/>
            <person name="Rohde M."/>
            <person name="Goeker M."/>
            <person name="Bristow J."/>
            <person name="Eisen J.A."/>
            <person name="Markowitz V."/>
            <person name="Hugenholtz P."/>
            <person name="Kyrpides N.C."/>
            <person name="Klenk H.-P."/>
        </authorList>
    </citation>
    <scope>NUCLEOTIDE SEQUENCE [LARGE SCALE GENOMIC DNA]</scope>
    <source>
        <strain evidence="3">ATCC 25078 / DSM 43160 / JCM 3152 / KCC A-0152 / KCTC 9177 / NBRC 13315 / NRRL B-3577 / G-20</strain>
    </source>
</reference>
<evidence type="ECO:0000313" key="2">
    <source>
        <dbReference type="EMBL" id="ADB75543.1"/>
    </source>
</evidence>
<dbReference type="InterPro" id="IPR036567">
    <property type="entry name" value="RHF-like"/>
</dbReference>
<dbReference type="Proteomes" id="UP000001382">
    <property type="component" value="Chromosome"/>
</dbReference>
<dbReference type="eggNOG" id="ENOG50335GU">
    <property type="taxonomic scope" value="Bacteria"/>
</dbReference>
<proteinExistence type="predicted"/>
<dbReference type="Gene3D" id="3.30.160.100">
    <property type="entry name" value="Ribosome hibernation promotion factor-like"/>
    <property type="match status" value="1"/>
</dbReference>
<organism evidence="2 3">
    <name type="scientific">Geodermatophilus obscurus (strain ATCC 25078 / DSM 43160 / JCM 3152 / CCUG 61914 / KCC A-0152 / KCTC 9177 / NBRC 13315 / NRRL B-3577 / G-20)</name>
    <dbReference type="NCBI Taxonomy" id="526225"/>
    <lineage>
        <taxon>Bacteria</taxon>
        <taxon>Bacillati</taxon>
        <taxon>Actinomycetota</taxon>
        <taxon>Actinomycetes</taxon>
        <taxon>Geodermatophilales</taxon>
        <taxon>Geodermatophilaceae</taxon>
        <taxon>Geodermatophilus</taxon>
    </lineage>
</organism>
<dbReference type="EMBL" id="CP001867">
    <property type="protein sequence ID" value="ADB75543.1"/>
    <property type="molecule type" value="Genomic_DNA"/>
</dbReference>
<reference evidence="3" key="2">
    <citation type="submission" date="2010-01" db="EMBL/GenBank/DDBJ databases">
        <title>The complete genome of Geodermatophilus obscurus DSM 43160.</title>
        <authorList>
            <consortium name="US DOE Joint Genome Institute (JGI-PGF)"/>
            <person name="Lucas S."/>
            <person name="Copeland A."/>
            <person name="Lapidus A."/>
            <person name="Glavina del Rio T."/>
            <person name="Dalin E."/>
            <person name="Tice H."/>
            <person name="Bruce D."/>
            <person name="Goodwin L."/>
            <person name="Pitluck S."/>
            <person name="Kyrpides N."/>
            <person name="Mavromatis K."/>
            <person name="Ivanova N."/>
            <person name="Munk A.C."/>
            <person name="Brettin T."/>
            <person name="Detter J.C."/>
            <person name="Han C."/>
            <person name="Larimer F."/>
            <person name="Land M."/>
            <person name="Hauser L."/>
            <person name="Markowitz V."/>
            <person name="Cheng J.-F."/>
            <person name="Hugenholtz P."/>
            <person name="Woyke T."/>
            <person name="Wu D."/>
            <person name="Jando M."/>
            <person name="Schneider S."/>
            <person name="Klenk H.-P."/>
            <person name="Eisen J.A."/>
        </authorList>
    </citation>
    <scope>NUCLEOTIDE SEQUENCE [LARGE SCALE GENOMIC DNA]</scope>
    <source>
        <strain evidence="3">ATCC 25078 / DSM 43160 / JCM 3152 / KCC A-0152 / KCTC 9177 / NBRC 13315 / NRRL B-3577 / G-20</strain>
    </source>
</reference>
<feature type="compositionally biased region" description="Basic and acidic residues" evidence="1">
    <location>
        <begin position="67"/>
        <end position="82"/>
    </location>
</feature>
<accession>D2S7T4</accession>
<sequence length="118" mass="13423">MRRLARLDAQLARYRADQVDMELSVKDRGGRGQRLTLECWIAGRPRLVASSADHDLDTAVSRVREGMRRQLDDTATRREPRNNRLLRRSTRTARGTPKPEPDGLTVDVRPATPSPEVH</sequence>